<feature type="domain" description="Copper amine oxidase-like N-terminal" evidence="3">
    <location>
        <begin position="32"/>
        <end position="133"/>
    </location>
</feature>
<feature type="chain" id="PRO_5031055054" description="Copper amine oxidase-like N-terminal domain-containing protein" evidence="2">
    <location>
        <begin position="24"/>
        <end position="528"/>
    </location>
</feature>
<dbReference type="RefSeq" id="WP_157337076.1">
    <property type="nucleotide sequence ID" value="NZ_RHLK01000009.1"/>
</dbReference>
<sequence>MKKQWLTVLILALFLCVPANMHAQTPQIFVFVDAELMNFEEAPYVEDGITLVPFRPLFEKFGIEVLWDADTQTVLGKKGGWTISLAIDQPAAVVNGETKTLAVPARLTNGTTFIPLRFVGEATGRAVSWSGDSDAGQVIHINPTFKSNTNDLLYSGDLVYKGDMTDGIKEGKGSYSYQGELWYEGDFKSGSMEGTGRQFDLDNPSSYYEGQFAGNLANGQGKIIYDDGSYYIGEFVDGAREGTGKLYYKDGKVKYEGSYTDNIPTGTGKYYFEDGSLYYAGEFVDGNPNGFGQTYSGGHLNYEGQFVNGLKQGKGKLYSSLMQGQVMYEGDFLDDIPHGAGKWYGPDGRLNYEGQFKYFMKSGKGRILYENGDIYEGEVYDGRAEGIGKRSNSSGKVISSGYYEQDSYKAAAPDTTSTSYTIMKLKKEINQEVIDGIDEGNLYGLNPSEAIMILDLPSREALVQFKELPEQAKKEWMNSYVQEHWGNVLGVDHCYTRVTYEGITYAEADLSYELPAGEMTMKFYPDGK</sequence>
<proteinExistence type="predicted"/>
<dbReference type="Pfam" id="PF07833">
    <property type="entry name" value="Cu_amine_oxidN1"/>
    <property type="match status" value="1"/>
</dbReference>
<evidence type="ECO:0000256" key="2">
    <source>
        <dbReference type="SAM" id="SignalP"/>
    </source>
</evidence>
<dbReference type="InterPro" id="IPR012854">
    <property type="entry name" value="Cu_amine_oxidase-like_N"/>
</dbReference>
<dbReference type="Gene3D" id="3.30.457.10">
    <property type="entry name" value="Copper amine oxidase-like, N-terminal domain"/>
    <property type="match status" value="1"/>
</dbReference>
<dbReference type="EMBL" id="RHLK01000009">
    <property type="protein sequence ID" value="MVP01041.1"/>
    <property type="molecule type" value="Genomic_DNA"/>
</dbReference>
<dbReference type="Proteomes" id="UP000490800">
    <property type="component" value="Unassembled WGS sequence"/>
</dbReference>
<dbReference type="SMART" id="SM00698">
    <property type="entry name" value="MORN"/>
    <property type="match status" value="9"/>
</dbReference>
<dbReference type="PANTHER" id="PTHR43215:SF14">
    <property type="entry name" value="RADIAL SPOKE HEAD 1 HOMOLOG"/>
    <property type="match status" value="1"/>
</dbReference>
<dbReference type="InterPro" id="IPR036582">
    <property type="entry name" value="Mao_N_sf"/>
</dbReference>
<evidence type="ECO:0000256" key="1">
    <source>
        <dbReference type="ARBA" id="ARBA00022737"/>
    </source>
</evidence>
<keyword evidence="5" id="KW-1185">Reference proteome</keyword>
<dbReference type="AlphaFoldDB" id="A0A7X3K0K2"/>
<dbReference type="Pfam" id="PF02493">
    <property type="entry name" value="MORN"/>
    <property type="match status" value="10"/>
</dbReference>
<keyword evidence="2" id="KW-0732">Signal</keyword>
<accession>A0A7X3K0K2</accession>
<dbReference type="InterPro" id="IPR003409">
    <property type="entry name" value="MORN"/>
</dbReference>
<gene>
    <name evidence="4" type="ORF">EDM21_16200</name>
</gene>
<evidence type="ECO:0000313" key="4">
    <source>
        <dbReference type="EMBL" id="MVP01041.1"/>
    </source>
</evidence>
<comment type="caution">
    <text evidence="4">The sequence shown here is derived from an EMBL/GenBank/DDBJ whole genome shotgun (WGS) entry which is preliminary data.</text>
</comment>
<keyword evidence="1" id="KW-0677">Repeat</keyword>
<reference evidence="4 5" key="1">
    <citation type="journal article" date="2019" name="Microorganisms">
        <title>Paenibacillus lutrae sp. nov., A Chitinolytic Species Isolated from A River Otter in Castril Natural Park, Granada, Spain.</title>
        <authorList>
            <person name="Rodriguez M."/>
            <person name="Reina J.C."/>
            <person name="Bejar V."/>
            <person name="Llamas I."/>
        </authorList>
    </citation>
    <scope>NUCLEOTIDE SEQUENCE [LARGE SCALE GENOMIC DNA]</scope>
    <source>
        <strain evidence="4 5">N10</strain>
    </source>
</reference>
<dbReference type="SUPFAM" id="SSF55383">
    <property type="entry name" value="Copper amine oxidase, domain N"/>
    <property type="match status" value="1"/>
</dbReference>
<evidence type="ECO:0000259" key="3">
    <source>
        <dbReference type="Pfam" id="PF07833"/>
    </source>
</evidence>
<dbReference type="OrthoDB" id="38457at2"/>
<dbReference type="SUPFAM" id="SSF82185">
    <property type="entry name" value="Histone H3 K4-specific methyltransferase SET7/9 N-terminal domain"/>
    <property type="match status" value="3"/>
</dbReference>
<dbReference type="Gene3D" id="2.20.110.10">
    <property type="entry name" value="Histone H3 K4-specific methyltransferase SET7/9 N-terminal domain"/>
    <property type="match status" value="3"/>
</dbReference>
<organism evidence="4 5">
    <name type="scientific">Paenibacillus lutrae</name>
    <dbReference type="NCBI Taxonomy" id="2078573"/>
    <lineage>
        <taxon>Bacteria</taxon>
        <taxon>Bacillati</taxon>
        <taxon>Bacillota</taxon>
        <taxon>Bacilli</taxon>
        <taxon>Bacillales</taxon>
        <taxon>Paenibacillaceae</taxon>
        <taxon>Paenibacillus</taxon>
    </lineage>
</organism>
<name>A0A7X3K0K2_9BACL</name>
<evidence type="ECO:0000313" key="5">
    <source>
        <dbReference type="Proteomes" id="UP000490800"/>
    </source>
</evidence>
<feature type="signal peptide" evidence="2">
    <location>
        <begin position="1"/>
        <end position="23"/>
    </location>
</feature>
<dbReference type="PANTHER" id="PTHR43215">
    <property type="entry name" value="RADIAL SPOKE HEAD 1 HOMOLOG"/>
    <property type="match status" value="1"/>
</dbReference>
<protein>
    <recommendedName>
        <fullName evidence="3">Copper amine oxidase-like N-terminal domain-containing protein</fullName>
    </recommendedName>
</protein>